<feature type="non-terminal residue" evidence="1">
    <location>
        <position position="44"/>
    </location>
</feature>
<dbReference type="Proteomes" id="UP000789920">
    <property type="component" value="Unassembled WGS sequence"/>
</dbReference>
<proteinExistence type="predicted"/>
<gene>
    <name evidence="1" type="ORF">RPERSI_LOCUS28047</name>
</gene>
<comment type="caution">
    <text evidence="1">The sequence shown here is derived from an EMBL/GenBank/DDBJ whole genome shotgun (WGS) entry which is preliminary data.</text>
</comment>
<feature type="non-terminal residue" evidence="1">
    <location>
        <position position="1"/>
    </location>
</feature>
<reference evidence="1" key="1">
    <citation type="submission" date="2021-06" db="EMBL/GenBank/DDBJ databases">
        <authorList>
            <person name="Kallberg Y."/>
            <person name="Tangrot J."/>
            <person name="Rosling A."/>
        </authorList>
    </citation>
    <scope>NUCLEOTIDE SEQUENCE</scope>
    <source>
        <strain evidence="1">MA461A</strain>
    </source>
</reference>
<protein>
    <submittedName>
        <fullName evidence="1">29342_t:CDS:1</fullName>
    </submittedName>
</protein>
<sequence>YLDILPFERPAFAVSDFKPNNNSTQSISRSCAGGSQKRHGTTQY</sequence>
<accession>A0ACA9S9R1</accession>
<evidence type="ECO:0000313" key="2">
    <source>
        <dbReference type="Proteomes" id="UP000789920"/>
    </source>
</evidence>
<name>A0ACA9S9R1_9GLOM</name>
<keyword evidence="2" id="KW-1185">Reference proteome</keyword>
<evidence type="ECO:0000313" key="1">
    <source>
        <dbReference type="EMBL" id="CAG8831164.1"/>
    </source>
</evidence>
<dbReference type="EMBL" id="CAJVQC010100803">
    <property type="protein sequence ID" value="CAG8831164.1"/>
    <property type="molecule type" value="Genomic_DNA"/>
</dbReference>
<organism evidence="1 2">
    <name type="scientific">Racocetra persica</name>
    <dbReference type="NCBI Taxonomy" id="160502"/>
    <lineage>
        <taxon>Eukaryota</taxon>
        <taxon>Fungi</taxon>
        <taxon>Fungi incertae sedis</taxon>
        <taxon>Mucoromycota</taxon>
        <taxon>Glomeromycotina</taxon>
        <taxon>Glomeromycetes</taxon>
        <taxon>Diversisporales</taxon>
        <taxon>Gigasporaceae</taxon>
        <taxon>Racocetra</taxon>
    </lineage>
</organism>